<accession>A0A3D9ST52</accession>
<dbReference type="EMBL" id="QTTT01000001">
    <property type="protein sequence ID" value="REE98978.1"/>
    <property type="molecule type" value="Genomic_DNA"/>
</dbReference>
<dbReference type="InterPro" id="IPR016181">
    <property type="entry name" value="Acyl_CoA_acyltransferase"/>
</dbReference>
<dbReference type="RefSeq" id="WP_116024358.1">
    <property type="nucleotide sequence ID" value="NZ_QTTT01000001.1"/>
</dbReference>
<dbReference type="Gene3D" id="3.40.630.30">
    <property type="match status" value="1"/>
</dbReference>
<evidence type="ECO:0000313" key="4">
    <source>
        <dbReference type="Proteomes" id="UP000256661"/>
    </source>
</evidence>
<evidence type="ECO:0000259" key="1">
    <source>
        <dbReference type="PROSITE" id="PS51186"/>
    </source>
</evidence>
<dbReference type="InterPro" id="IPR031165">
    <property type="entry name" value="GNAT_YJDJ"/>
</dbReference>
<dbReference type="PROSITE" id="PS51729">
    <property type="entry name" value="GNAT_YJDJ"/>
    <property type="match status" value="1"/>
</dbReference>
<organism evidence="3 4">
    <name type="scientific">Thermomonospora umbrina</name>
    <dbReference type="NCBI Taxonomy" id="111806"/>
    <lineage>
        <taxon>Bacteria</taxon>
        <taxon>Bacillati</taxon>
        <taxon>Actinomycetota</taxon>
        <taxon>Actinomycetes</taxon>
        <taxon>Streptosporangiales</taxon>
        <taxon>Thermomonosporaceae</taxon>
        <taxon>Thermomonospora</taxon>
    </lineage>
</organism>
<protein>
    <submittedName>
        <fullName evidence="3">Uncharacterized protein</fullName>
    </submittedName>
</protein>
<sequence>MSHEISDNAAESRYEIRLDGRLAGFAEYRLRDDTVAFTHTEIDPEFGGRGLGSALARGALDDVRSRSLRAVPHCSFIKGYIDRHPEYAELVAAG</sequence>
<name>A0A3D9ST52_9ACTN</name>
<dbReference type="AlphaFoldDB" id="A0A3D9ST52"/>
<proteinExistence type="predicted"/>
<dbReference type="Pfam" id="PF14542">
    <property type="entry name" value="Acetyltransf_CG"/>
    <property type="match status" value="1"/>
</dbReference>
<feature type="domain" description="N-acetyltransferase" evidence="1">
    <location>
        <begin position="1"/>
        <end position="94"/>
    </location>
</feature>
<evidence type="ECO:0000313" key="3">
    <source>
        <dbReference type="EMBL" id="REE98978.1"/>
    </source>
</evidence>
<dbReference type="InterPro" id="IPR045057">
    <property type="entry name" value="Gcn5-rel_NAT"/>
</dbReference>
<dbReference type="PANTHER" id="PTHR31435:SF10">
    <property type="entry name" value="BSR4717 PROTEIN"/>
    <property type="match status" value="1"/>
</dbReference>
<keyword evidence="4" id="KW-1185">Reference proteome</keyword>
<dbReference type="GO" id="GO:0016747">
    <property type="term" value="F:acyltransferase activity, transferring groups other than amino-acyl groups"/>
    <property type="evidence" value="ECO:0007669"/>
    <property type="project" value="InterPro"/>
</dbReference>
<gene>
    <name evidence="3" type="ORF">DFJ69_4476</name>
</gene>
<dbReference type="PANTHER" id="PTHR31435">
    <property type="entry name" value="PROTEIN NATD1"/>
    <property type="match status" value="1"/>
</dbReference>
<comment type="caution">
    <text evidence="3">The sequence shown here is derived from an EMBL/GenBank/DDBJ whole genome shotgun (WGS) entry which is preliminary data.</text>
</comment>
<feature type="domain" description="N-acetyltransferase" evidence="2">
    <location>
        <begin position="6"/>
        <end position="92"/>
    </location>
</feature>
<evidence type="ECO:0000259" key="2">
    <source>
        <dbReference type="PROSITE" id="PS51729"/>
    </source>
</evidence>
<dbReference type="CDD" id="cd04301">
    <property type="entry name" value="NAT_SF"/>
    <property type="match status" value="1"/>
</dbReference>
<dbReference type="InterPro" id="IPR000182">
    <property type="entry name" value="GNAT_dom"/>
</dbReference>
<dbReference type="SUPFAM" id="SSF55729">
    <property type="entry name" value="Acyl-CoA N-acyltransferases (Nat)"/>
    <property type="match status" value="1"/>
</dbReference>
<reference evidence="3 4" key="1">
    <citation type="submission" date="2018-08" db="EMBL/GenBank/DDBJ databases">
        <title>Sequencing the genomes of 1000 actinobacteria strains.</title>
        <authorList>
            <person name="Klenk H.-P."/>
        </authorList>
    </citation>
    <scope>NUCLEOTIDE SEQUENCE [LARGE SCALE GENOMIC DNA]</scope>
    <source>
        <strain evidence="3 4">DSM 43927</strain>
    </source>
</reference>
<dbReference type="PROSITE" id="PS51186">
    <property type="entry name" value="GNAT"/>
    <property type="match status" value="1"/>
</dbReference>
<dbReference type="OrthoDB" id="5405911at2"/>
<dbReference type="Proteomes" id="UP000256661">
    <property type="component" value="Unassembled WGS sequence"/>
</dbReference>